<organism evidence="1 2">
    <name type="scientific">Namhaeicola litoreus</name>
    <dbReference type="NCBI Taxonomy" id="1052145"/>
    <lineage>
        <taxon>Bacteria</taxon>
        <taxon>Pseudomonadati</taxon>
        <taxon>Bacteroidota</taxon>
        <taxon>Flavobacteriia</taxon>
        <taxon>Flavobacteriales</taxon>
        <taxon>Flavobacteriaceae</taxon>
        <taxon>Namhaeicola</taxon>
    </lineage>
</organism>
<dbReference type="SUPFAM" id="SSF54534">
    <property type="entry name" value="FKBP-like"/>
    <property type="match status" value="1"/>
</dbReference>
<reference evidence="2" key="1">
    <citation type="journal article" date="2019" name="Int. J. Syst. Evol. Microbiol.">
        <title>The Global Catalogue of Microorganisms (GCM) 10K type strain sequencing project: providing services to taxonomists for standard genome sequencing and annotation.</title>
        <authorList>
            <consortium name="The Broad Institute Genomics Platform"/>
            <consortium name="The Broad Institute Genome Sequencing Center for Infectious Disease"/>
            <person name="Wu L."/>
            <person name="Ma J."/>
        </authorList>
    </citation>
    <scope>NUCLEOTIDE SEQUENCE [LARGE SCALE GENOMIC DNA]</scope>
    <source>
        <strain evidence="2">CCUG 61485</strain>
    </source>
</reference>
<sequence>MEKEKLLLTCIDKIQKKLNDLGAIYDSLQESLLNETKSSMGDKYETGRSMIHAEIQKNRHQNGEWLEMLNLCKQISPVRKRQVELGSFVQTDQHNYFVAVGLGMLKLNGQIVYFISPGSPLGRALWQKRVGDQFEINGKIQTVINVK</sequence>
<accession>A0ABW3XZA2</accession>
<dbReference type="RefSeq" id="WP_377176238.1">
    <property type="nucleotide sequence ID" value="NZ_JBHTMY010000002.1"/>
</dbReference>
<evidence type="ECO:0000313" key="2">
    <source>
        <dbReference type="Proteomes" id="UP001597201"/>
    </source>
</evidence>
<dbReference type="Proteomes" id="UP001597201">
    <property type="component" value="Unassembled WGS sequence"/>
</dbReference>
<keyword evidence="2" id="KW-1185">Reference proteome</keyword>
<dbReference type="EMBL" id="JBHTMY010000002">
    <property type="protein sequence ID" value="MFD1314538.1"/>
    <property type="molecule type" value="Genomic_DNA"/>
</dbReference>
<evidence type="ECO:0008006" key="3">
    <source>
        <dbReference type="Google" id="ProtNLM"/>
    </source>
</evidence>
<gene>
    <name evidence="1" type="ORF">ACFQ39_02835</name>
</gene>
<name>A0ABW3XZA2_9FLAO</name>
<evidence type="ECO:0000313" key="1">
    <source>
        <dbReference type="EMBL" id="MFD1314538.1"/>
    </source>
</evidence>
<proteinExistence type="predicted"/>
<protein>
    <recommendedName>
        <fullName evidence="3">Transcription elongation factor, GreA/GreB, C-term</fullName>
    </recommendedName>
</protein>
<comment type="caution">
    <text evidence="1">The sequence shown here is derived from an EMBL/GenBank/DDBJ whole genome shotgun (WGS) entry which is preliminary data.</text>
</comment>